<evidence type="ECO:0000256" key="3">
    <source>
        <dbReference type="ARBA" id="ARBA00022777"/>
    </source>
</evidence>
<sequence length="372" mass="40229">MVIKGRVCVDRRTKNLIRRLQPNEIAIISHSGIDKLAAQGLIHARCRLVLNAERSLSPDYPNEGPLMLVEAGIPIIDNLGPAVLEIPEGTEVEVNGGSVYVNGTVVARGEHLDAARIRAGMAAAESRLGEVLVRFVDNTLAYARKEIGLVAGRIPMPSLRTNLRGRHVLIVVRGFDYKEDLRAIRSYIRERRPVLIGVDGGADALREFGYRPDIIIGDMDSVSDGALKEAKEIVVHAYPNGEAPGLKRVEALGLSAVTLPLPGTSEDAAMLLAYEKGASLIVAVGTHSNVLDFLEKGRRGMGSTFLARLKVGSILIDAKGVSRLYQSRVKGRYLAQVVAAAILPFAAVAVISPSIRQLLKLVIIQFRMFLGL</sequence>
<dbReference type="InterPro" id="IPR036759">
    <property type="entry name" value="TPK_catalytic_sf"/>
</dbReference>
<feature type="domain" description="Thiamin pyrophosphokinase catalytic" evidence="6">
    <location>
        <begin position="191"/>
        <end position="232"/>
    </location>
</feature>
<name>A0A7C2IR53_9THEO</name>
<dbReference type="SUPFAM" id="SSF63999">
    <property type="entry name" value="Thiamin pyrophosphokinase, catalytic domain"/>
    <property type="match status" value="1"/>
</dbReference>
<feature type="transmembrane region" description="Helical" evidence="5">
    <location>
        <begin position="333"/>
        <end position="351"/>
    </location>
</feature>
<dbReference type="GO" id="GO:0016301">
    <property type="term" value="F:kinase activity"/>
    <property type="evidence" value="ECO:0007669"/>
    <property type="project" value="UniProtKB-KW"/>
</dbReference>
<dbReference type="Gene3D" id="3.40.50.10240">
    <property type="entry name" value="Thiamin pyrophosphokinase, catalytic domain"/>
    <property type="match status" value="1"/>
</dbReference>
<evidence type="ECO:0000259" key="6">
    <source>
        <dbReference type="Pfam" id="PF04263"/>
    </source>
</evidence>
<dbReference type="Pfam" id="PF12555">
    <property type="entry name" value="SteA-like_C"/>
    <property type="match status" value="1"/>
</dbReference>
<dbReference type="NCBIfam" id="NF040608">
    <property type="entry name" value="division_SteA"/>
    <property type="match status" value="1"/>
</dbReference>
<dbReference type="Pfam" id="PF04263">
    <property type="entry name" value="TPK_catalytic"/>
    <property type="match status" value="1"/>
</dbReference>
<dbReference type="InterPro" id="IPR047795">
    <property type="entry name" value="Put_SteA-like"/>
</dbReference>
<dbReference type="GO" id="GO:0009229">
    <property type="term" value="P:thiamine diphosphate biosynthetic process"/>
    <property type="evidence" value="ECO:0007669"/>
    <property type="project" value="InterPro"/>
</dbReference>
<protein>
    <submittedName>
        <fullName evidence="8">Uncharacterized protein</fullName>
    </submittedName>
</protein>
<evidence type="ECO:0000259" key="7">
    <source>
        <dbReference type="Pfam" id="PF12555"/>
    </source>
</evidence>
<dbReference type="GO" id="GO:0004788">
    <property type="term" value="F:thiamine diphosphokinase activity"/>
    <property type="evidence" value="ECO:0007669"/>
    <property type="project" value="InterPro"/>
</dbReference>
<evidence type="ECO:0000256" key="4">
    <source>
        <dbReference type="ARBA" id="ARBA00022840"/>
    </source>
</evidence>
<keyword evidence="5" id="KW-0472">Membrane</keyword>
<dbReference type="InterPro" id="IPR022215">
    <property type="entry name" value="SteA-like_C"/>
</dbReference>
<evidence type="ECO:0000256" key="1">
    <source>
        <dbReference type="ARBA" id="ARBA00022679"/>
    </source>
</evidence>
<keyword evidence="3" id="KW-0418">Kinase</keyword>
<keyword evidence="5" id="KW-1133">Transmembrane helix</keyword>
<dbReference type="InterPro" id="IPR007371">
    <property type="entry name" value="TPK_catalytic"/>
</dbReference>
<dbReference type="GO" id="GO:0005524">
    <property type="term" value="F:ATP binding"/>
    <property type="evidence" value="ECO:0007669"/>
    <property type="project" value="UniProtKB-KW"/>
</dbReference>
<keyword evidence="4" id="KW-0067">ATP-binding</keyword>
<keyword evidence="1" id="KW-0808">Transferase</keyword>
<evidence type="ECO:0000256" key="2">
    <source>
        <dbReference type="ARBA" id="ARBA00022741"/>
    </source>
</evidence>
<accession>A0A7C2IR53</accession>
<keyword evidence="2" id="KW-0547">Nucleotide-binding</keyword>
<dbReference type="EMBL" id="DSMU01000278">
    <property type="protein sequence ID" value="HEL65899.1"/>
    <property type="molecule type" value="Genomic_DNA"/>
</dbReference>
<comment type="caution">
    <text evidence="8">The sequence shown here is derived from an EMBL/GenBank/DDBJ whole genome shotgun (WGS) entry which is preliminary data.</text>
</comment>
<evidence type="ECO:0000313" key="8">
    <source>
        <dbReference type="EMBL" id="HEL65899.1"/>
    </source>
</evidence>
<organism evidence="8">
    <name type="scientific">Ammonifex degensii</name>
    <dbReference type="NCBI Taxonomy" id="42838"/>
    <lineage>
        <taxon>Bacteria</taxon>
        <taxon>Bacillati</taxon>
        <taxon>Bacillota</taxon>
        <taxon>Clostridia</taxon>
        <taxon>Thermoanaerobacterales</taxon>
        <taxon>Thermoanaerobacteraceae</taxon>
        <taxon>Ammonifex</taxon>
    </lineage>
</organism>
<feature type="domain" description="SteA-like C-terminal" evidence="7">
    <location>
        <begin position="319"/>
        <end position="370"/>
    </location>
</feature>
<keyword evidence="5" id="KW-0812">Transmembrane</keyword>
<gene>
    <name evidence="8" type="ORF">ENQ34_04385</name>
</gene>
<dbReference type="AlphaFoldDB" id="A0A7C2IR53"/>
<evidence type="ECO:0000256" key="5">
    <source>
        <dbReference type="SAM" id="Phobius"/>
    </source>
</evidence>
<reference evidence="8" key="1">
    <citation type="journal article" date="2020" name="mSystems">
        <title>Genome- and Community-Level Interaction Insights into Carbon Utilization and Element Cycling Functions of Hydrothermarchaeota in Hydrothermal Sediment.</title>
        <authorList>
            <person name="Zhou Z."/>
            <person name="Liu Y."/>
            <person name="Xu W."/>
            <person name="Pan J."/>
            <person name="Luo Z.H."/>
            <person name="Li M."/>
        </authorList>
    </citation>
    <scope>NUCLEOTIDE SEQUENCE [LARGE SCALE GENOMIC DNA]</scope>
    <source>
        <strain evidence="8">SpSt-300</strain>
    </source>
</reference>
<proteinExistence type="predicted"/>